<dbReference type="Proteomes" id="UP000593578">
    <property type="component" value="Unassembled WGS sequence"/>
</dbReference>
<evidence type="ECO:0000313" key="2">
    <source>
        <dbReference type="Proteomes" id="UP000593578"/>
    </source>
</evidence>
<comment type="caution">
    <text evidence="1">The sequence shown here is derived from an EMBL/GenBank/DDBJ whole genome shotgun (WGS) entry which is preliminary data.</text>
</comment>
<evidence type="ECO:0000313" key="1">
    <source>
        <dbReference type="EMBL" id="MBA0601337.1"/>
    </source>
</evidence>
<gene>
    <name evidence="1" type="ORF">Gorai_004517</name>
</gene>
<reference evidence="1 2" key="1">
    <citation type="journal article" date="2019" name="Genome Biol. Evol.">
        <title>Insights into the evolution of the New World diploid cottons (Gossypium, subgenus Houzingenia) based on genome sequencing.</title>
        <authorList>
            <person name="Grover C.E."/>
            <person name="Arick M.A. 2nd"/>
            <person name="Thrash A."/>
            <person name="Conover J.L."/>
            <person name="Sanders W.S."/>
            <person name="Peterson D.G."/>
            <person name="Frelichowski J.E."/>
            <person name="Scheffler J.A."/>
            <person name="Scheffler B.E."/>
            <person name="Wendel J.F."/>
        </authorList>
    </citation>
    <scope>NUCLEOTIDE SEQUENCE [LARGE SCALE GENOMIC DNA]</scope>
    <source>
        <strain evidence="1">8</strain>
        <tissue evidence="1">Leaf</tissue>
    </source>
</reference>
<dbReference type="AlphaFoldDB" id="A0A7J8QIF1"/>
<name>A0A7J8QIF1_GOSRA</name>
<organism evidence="1 2">
    <name type="scientific">Gossypium raimondii</name>
    <name type="common">Peruvian cotton</name>
    <name type="synonym">Gossypium klotzschianum subsp. raimondii</name>
    <dbReference type="NCBI Taxonomy" id="29730"/>
    <lineage>
        <taxon>Eukaryota</taxon>
        <taxon>Viridiplantae</taxon>
        <taxon>Streptophyta</taxon>
        <taxon>Embryophyta</taxon>
        <taxon>Tracheophyta</taxon>
        <taxon>Spermatophyta</taxon>
        <taxon>Magnoliopsida</taxon>
        <taxon>eudicotyledons</taxon>
        <taxon>Gunneridae</taxon>
        <taxon>Pentapetalae</taxon>
        <taxon>rosids</taxon>
        <taxon>malvids</taxon>
        <taxon>Malvales</taxon>
        <taxon>Malvaceae</taxon>
        <taxon>Malvoideae</taxon>
        <taxon>Gossypium</taxon>
    </lineage>
</organism>
<dbReference type="EMBL" id="JABEZZ010000012">
    <property type="protein sequence ID" value="MBA0601337.1"/>
    <property type="molecule type" value="Genomic_DNA"/>
</dbReference>
<protein>
    <submittedName>
        <fullName evidence="1">Uncharacterized protein</fullName>
    </submittedName>
</protein>
<accession>A0A7J8QIF1</accession>
<proteinExistence type="predicted"/>
<sequence>MIFKVQNKSRTVTQFDKYREMVKPWSGSGDLVFGNEENTRCVADGNKVMGFHCLCPTLEIYSTNEVWLFSSGKGVPVTQDRYKTKLSDEDNDISNSKYEVREMRAILKHEKERNYINIGRETTIDLENSPMLESIQHEGNSSLEELEQELHIRCK</sequence>